<feature type="domain" description="Plant heme peroxidase family profile" evidence="9">
    <location>
        <begin position="124"/>
        <end position="335"/>
    </location>
</feature>
<evidence type="ECO:0000256" key="4">
    <source>
        <dbReference type="ARBA" id="ARBA00022617"/>
    </source>
</evidence>
<dbReference type="GO" id="GO:0034599">
    <property type="term" value="P:cellular response to oxidative stress"/>
    <property type="evidence" value="ECO:0007669"/>
    <property type="project" value="InterPro"/>
</dbReference>
<dbReference type="GO" id="GO:0000302">
    <property type="term" value="P:response to reactive oxygen species"/>
    <property type="evidence" value="ECO:0007669"/>
    <property type="project" value="TreeGrafter"/>
</dbReference>
<dbReference type="AlphaFoldDB" id="W4K6I0"/>
<dbReference type="GeneID" id="20672165"/>
<dbReference type="GO" id="GO:0046872">
    <property type="term" value="F:metal ion binding"/>
    <property type="evidence" value="ECO:0007669"/>
    <property type="project" value="UniProtKB-UniRule"/>
</dbReference>
<dbReference type="KEGG" id="hir:HETIRDRAFT_383689"/>
<feature type="signal peptide" evidence="8">
    <location>
        <begin position="1"/>
        <end position="19"/>
    </location>
</feature>
<dbReference type="Gene3D" id="1.10.520.10">
    <property type="match status" value="1"/>
</dbReference>
<dbReference type="PROSITE" id="PS50873">
    <property type="entry name" value="PEROXIDASE_4"/>
    <property type="match status" value="1"/>
</dbReference>
<keyword evidence="4" id="KW-0349">Heme</keyword>
<dbReference type="InterPro" id="IPR002207">
    <property type="entry name" value="Peroxidase_I"/>
</dbReference>
<dbReference type="InterPro" id="IPR002016">
    <property type="entry name" value="Haem_peroxidase"/>
</dbReference>
<dbReference type="SUPFAM" id="SSF48113">
    <property type="entry name" value="Heme-dependent peroxidases"/>
    <property type="match status" value="1"/>
</dbReference>
<evidence type="ECO:0000256" key="8">
    <source>
        <dbReference type="RuleBase" id="RU363051"/>
    </source>
</evidence>
<dbReference type="GO" id="GO:0042744">
    <property type="term" value="P:hydrogen peroxide catabolic process"/>
    <property type="evidence" value="ECO:0007669"/>
    <property type="project" value="TreeGrafter"/>
</dbReference>
<keyword evidence="5" id="KW-0479">Metal-binding</keyword>
<dbReference type="SMR" id="W4K6I0"/>
<dbReference type="InterPro" id="IPR010255">
    <property type="entry name" value="Haem_peroxidase_sf"/>
</dbReference>
<keyword evidence="7" id="KW-0408">Iron</keyword>
<dbReference type="EC" id="1.11.1.-" evidence="8"/>
<evidence type="ECO:0000256" key="3">
    <source>
        <dbReference type="ARBA" id="ARBA00022559"/>
    </source>
</evidence>
<evidence type="ECO:0000256" key="2">
    <source>
        <dbReference type="ARBA" id="ARBA00005997"/>
    </source>
</evidence>
<dbReference type="HOGENOM" id="CLU_004824_4_0_1"/>
<protein>
    <recommendedName>
        <fullName evidence="8">Peroxidase</fullName>
        <ecNumber evidence="8">1.11.1.-</ecNumber>
    </recommendedName>
</protein>
<evidence type="ECO:0000256" key="5">
    <source>
        <dbReference type="ARBA" id="ARBA00022723"/>
    </source>
</evidence>
<dbReference type="Proteomes" id="UP000030671">
    <property type="component" value="Unassembled WGS sequence"/>
</dbReference>
<evidence type="ECO:0000313" key="10">
    <source>
        <dbReference type="EMBL" id="ETW81344.1"/>
    </source>
</evidence>
<organism evidence="10 11">
    <name type="scientific">Heterobasidion irregulare (strain TC 32-1)</name>
    <dbReference type="NCBI Taxonomy" id="747525"/>
    <lineage>
        <taxon>Eukaryota</taxon>
        <taxon>Fungi</taxon>
        <taxon>Dikarya</taxon>
        <taxon>Basidiomycota</taxon>
        <taxon>Agaricomycotina</taxon>
        <taxon>Agaricomycetes</taxon>
        <taxon>Russulales</taxon>
        <taxon>Bondarzewiaceae</taxon>
        <taxon>Heterobasidion</taxon>
        <taxon>Heterobasidion annosum species complex</taxon>
    </lineage>
</organism>
<dbReference type="InParanoid" id="W4K6I0"/>
<dbReference type="PANTHER" id="PTHR31356:SF53">
    <property type="entry name" value="HEME PEROXIDASE"/>
    <property type="match status" value="1"/>
</dbReference>
<evidence type="ECO:0000256" key="6">
    <source>
        <dbReference type="ARBA" id="ARBA00023002"/>
    </source>
</evidence>
<reference evidence="10 11" key="1">
    <citation type="journal article" date="2012" name="New Phytol.">
        <title>Insight into trade-off between wood decay and parasitism from the genome of a fungal forest pathogen.</title>
        <authorList>
            <person name="Olson A."/>
            <person name="Aerts A."/>
            <person name="Asiegbu F."/>
            <person name="Belbahri L."/>
            <person name="Bouzid O."/>
            <person name="Broberg A."/>
            <person name="Canback B."/>
            <person name="Coutinho P.M."/>
            <person name="Cullen D."/>
            <person name="Dalman K."/>
            <person name="Deflorio G."/>
            <person name="van Diepen L.T."/>
            <person name="Dunand C."/>
            <person name="Duplessis S."/>
            <person name="Durling M."/>
            <person name="Gonthier P."/>
            <person name="Grimwood J."/>
            <person name="Fossdal C.G."/>
            <person name="Hansson D."/>
            <person name="Henrissat B."/>
            <person name="Hietala A."/>
            <person name="Himmelstrand K."/>
            <person name="Hoffmeister D."/>
            <person name="Hogberg N."/>
            <person name="James T.Y."/>
            <person name="Karlsson M."/>
            <person name="Kohler A."/>
            <person name="Kues U."/>
            <person name="Lee Y.H."/>
            <person name="Lin Y.C."/>
            <person name="Lind M."/>
            <person name="Lindquist E."/>
            <person name="Lombard V."/>
            <person name="Lucas S."/>
            <person name="Lunden K."/>
            <person name="Morin E."/>
            <person name="Murat C."/>
            <person name="Park J."/>
            <person name="Raffaello T."/>
            <person name="Rouze P."/>
            <person name="Salamov A."/>
            <person name="Schmutz J."/>
            <person name="Solheim H."/>
            <person name="Stahlberg J."/>
            <person name="Velez H."/>
            <person name="de Vries R.P."/>
            <person name="Wiebenga A."/>
            <person name="Woodward S."/>
            <person name="Yakovlev I."/>
            <person name="Garbelotto M."/>
            <person name="Martin F."/>
            <person name="Grigoriev I.V."/>
            <person name="Stenlid J."/>
        </authorList>
    </citation>
    <scope>NUCLEOTIDE SEQUENCE [LARGE SCALE GENOMIC DNA]</scope>
    <source>
        <strain evidence="10 11">TC 32-1</strain>
    </source>
</reference>
<evidence type="ECO:0000256" key="7">
    <source>
        <dbReference type="ARBA" id="ARBA00023004"/>
    </source>
</evidence>
<keyword evidence="11" id="KW-1185">Reference proteome</keyword>
<keyword evidence="3 8" id="KW-0575">Peroxidase</keyword>
<dbReference type="Pfam" id="PF00141">
    <property type="entry name" value="peroxidase"/>
    <property type="match status" value="1"/>
</dbReference>
<dbReference type="EMBL" id="KI925458">
    <property type="protein sequence ID" value="ETW81344.1"/>
    <property type="molecule type" value="Genomic_DNA"/>
</dbReference>
<sequence length="536" mass="56594">MRGTASLATFLSLSLLSNGYQWPSDPVFEALEEMYTLSDGLGSSGFVGGIEPCSFSPANNRTSGRQAAAEWVRTAYHDMATADVAAGTGGLDASISFETDRAENVGDAFNASFGFFVGFQNARVSMSDLIALGAVYAVRVCSGPIIPFRAGRIDATEAGPKGVPEPQQDLASHTASFAKQGFNVSEMIGLVACGHTLGGVHEEDFPTIVYGETNSDNNTSGMQHFDDSFDEFDNRVAVQWVNSSLSTNALATGFNSTTNSDGRIFAADGNATMRDLASSNTLFQSRCAELLARMIDTVPKGVQLTDVITPIAIKPWNVQLSINDNGQLHLGGYVRLFTSNKSASTSDYEVNVTWTDHNGAACEGCSTTTSAQGFPGTIFSGTVMMFNFDTTIDPKVGFSAFSVEYTSTPGGPVTKADNGGAGFPFSDVVMLQSSASCTSDGTIKAVAAVRNDQPITAVYIDYTSAETQPGTVMLKMVPSSINMTASSNSSASSLYTLYNAEFKVDNAGSSSFNIFAEVGGKVYTDDFKRPNGLNSC</sequence>
<evidence type="ECO:0000313" key="11">
    <source>
        <dbReference type="Proteomes" id="UP000030671"/>
    </source>
</evidence>
<accession>W4K6I0</accession>
<dbReference type="InterPro" id="IPR044831">
    <property type="entry name" value="Ccp1-like"/>
</dbReference>
<dbReference type="RefSeq" id="XP_009546007.1">
    <property type="nucleotide sequence ID" value="XM_009547712.1"/>
</dbReference>
<comment type="similarity">
    <text evidence="2">Belongs to the peroxidase family. Cytochrome c peroxidase subfamily.</text>
</comment>
<gene>
    <name evidence="10" type="primary">hpox2</name>
    <name evidence="10" type="ORF">HETIRDRAFT_383689</name>
</gene>
<keyword evidence="8" id="KW-0732">Signal</keyword>
<dbReference type="GO" id="GO:0020037">
    <property type="term" value="F:heme binding"/>
    <property type="evidence" value="ECO:0007669"/>
    <property type="project" value="UniProtKB-UniRule"/>
</dbReference>
<dbReference type="OrthoDB" id="2144714at2759"/>
<proteinExistence type="inferred from homology"/>
<dbReference type="PANTHER" id="PTHR31356">
    <property type="entry name" value="THYLAKOID LUMENAL 29 KDA PROTEIN, CHLOROPLASTIC-RELATED"/>
    <property type="match status" value="1"/>
</dbReference>
<name>W4K6I0_HETIT</name>
<dbReference type="PRINTS" id="PR00458">
    <property type="entry name" value="PEROXIDASE"/>
</dbReference>
<dbReference type="PRINTS" id="PR00459">
    <property type="entry name" value="ASPEROXIDASE"/>
</dbReference>
<comment type="function">
    <text evidence="1">Destroys radicals which are normally produced within the cells and which are toxic to biological systems.</text>
</comment>
<feature type="chain" id="PRO_5006994345" description="Peroxidase" evidence="8">
    <location>
        <begin position="20"/>
        <end position="536"/>
    </location>
</feature>
<evidence type="ECO:0000259" key="9">
    <source>
        <dbReference type="PROSITE" id="PS50873"/>
    </source>
</evidence>
<evidence type="ECO:0000256" key="1">
    <source>
        <dbReference type="ARBA" id="ARBA00003917"/>
    </source>
</evidence>
<dbReference type="eggNOG" id="KOG4157">
    <property type="taxonomic scope" value="Eukaryota"/>
</dbReference>
<dbReference type="GO" id="GO:0004601">
    <property type="term" value="F:peroxidase activity"/>
    <property type="evidence" value="ECO:0007669"/>
    <property type="project" value="UniProtKB-KW"/>
</dbReference>
<keyword evidence="6 8" id="KW-0560">Oxidoreductase</keyword>